<feature type="compositionally biased region" description="Basic and acidic residues" evidence="1">
    <location>
        <begin position="134"/>
        <end position="144"/>
    </location>
</feature>
<dbReference type="Proteomes" id="UP000051952">
    <property type="component" value="Unassembled WGS sequence"/>
</dbReference>
<evidence type="ECO:0008006" key="4">
    <source>
        <dbReference type="Google" id="ProtNLM"/>
    </source>
</evidence>
<sequence>MAVNVRFVLTGACHPYSGRQVLFAFPLMSENVPTKVADMKTIIRRCWPAGELPQVAGKINSIGLRILKNGKLLDEEDVLKSVLSPQEQQDSSTQAHTWGTGFDDSTQTVSNTVLMHLVFQNSPPPRPVSTTSRDTPEPKRRVSVESDSSCGCCVM</sequence>
<proteinExistence type="predicted"/>
<dbReference type="EMBL" id="CYKH01002042">
    <property type="protein sequence ID" value="CUG92457.1"/>
    <property type="molecule type" value="Genomic_DNA"/>
</dbReference>
<gene>
    <name evidence="2" type="ORF">BSAL_37395</name>
</gene>
<feature type="region of interest" description="Disordered" evidence="1">
    <location>
        <begin position="118"/>
        <end position="150"/>
    </location>
</feature>
<evidence type="ECO:0000256" key="1">
    <source>
        <dbReference type="SAM" id="MobiDB-lite"/>
    </source>
</evidence>
<protein>
    <recommendedName>
        <fullName evidence="4">UBL3-like ubiquitin domain-containing protein</fullName>
    </recommendedName>
</protein>
<keyword evidence="3" id="KW-1185">Reference proteome</keyword>
<reference evidence="3" key="1">
    <citation type="submission" date="2015-09" db="EMBL/GenBank/DDBJ databases">
        <authorList>
            <consortium name="Pathogen Informatics"/>
        </authorList>
    </citation>
    <scope>NUCLEOTIDE SEQUENCE [LARGE SCALE GENOMIC DNA]</scope>
    <source>
        <strain evidence="3">Lake Konstanz</strain>
    </source>
</reference>
<accession>A0A0S4JTL1</accession>
<organism evidence="2 3">
    <name type="scientific">Bodo saltans</name>
    <name type="common">Flagellated protozoan</name>
    <dbReference type="NCBI Taxonomy" id="75058"/>
    <lineage>
        <taxon>Eukaryota</taxon>
        <taxon>Discoba</taxon>
        <taxon>Euglenozoa</taxon>
        <taxon>Kinetoplastea</taxon>
        <taxon>Metakinetoplastina</taxon>
        <taxon>Eubodonida</taxon>
        <taxon>Bodonidae</taxon>
        <taxon>Bodo</taxon>
    </lineage>
</organism>
<evidence type="ECO:0000313" key="3">
    <source>
        <dbReference type="Proteomes" id="UP000051952"/>
    </source>
</evidence>
<feature type="region of interest" description="Disordered" evidence="1">
    <location>
        <begin position="83"/>
        <end position="102"/>
    </location>
</feature>
<dbReference type="VEuPathDB" id="TriTrypDB:BSAL_37395"/>
<evidence type="ECO:0000313" key="2">
    <source>
        <dbReference type="EMBL" id="CUG92457.1"/>
    </source>
</evidence>
<dbReference type="OrthoDB" id="270966at2759"/>
<dbReference type="AlphaFoldDB" id="A0A0S4JTL1"/>
<name>A0A0S4JTL1_BODSA</name>
<dbReference type="OMA" id="CWPAGEL"/>